<gene>
    <name evidence="3" type="ORF">PXH66_20560</name>
</gene>
<dbReference type="Pfam" id="PF11127">
    <property type="entry name" value="YgaP-like_TM"/>
    <property type="match status" value="1"/>
</dbReference>
<feature type="domain" description="Inner membrane protein YgaP-like transmembrane" evidence="2">
    <location>
        <begin position="1"/>
        <end position="58"/>
    </location>
</feature>
<dbReference type="EMBL" id="CP119075">
    <property type="protein sequence ID" value="WED64743.1"/>
    <property type="molecule type" value="Genomic_DNA"/>
</dbReference>
<dbReference type="RefSeq" id="WP_330931995.1">
    <property type="nucleotide sequence ID" value="NZ_CP119075.1"/>
</dbReference>
<name>A0AAF0CMX2_9BACT</name>
<dbReference type="AlphaFoldDB" id="A0AAF0CMX2"/>
<evidence type="ECO:0000313" key="4">
    <source>
        <dbReference type="Proteomes" id="UP001218638"/>
    </source>
</evidence>
<keyword evidence="1" id="KW-0812">Transmembrane</keyword>
<organism evidence="3 4">
    <name type="scientific">Synoicihabitans lomoniglobus</name>
    <dbReference type="NCBI Taxonomy" id="2909285"/>
    <lineage>
        <taxon>Bacteria</taxon>
        <taxon>Pseudomonadati</taxon>
        <taxon>Verrucomicrobiota</taxon>
        <taxon>Opitutia</taxon>
        <taxon>Opitutales</taxon>
        <taxon>Opitutaceae</taxon>
        <taxon>Synoicihabitans</taxon>
    </lineage>
</organism>
<evidence type="ECO:0000313" key="3">
    <source>
        <dbReference type="EMBL" id="WED64743.1"/>
    </source>
</evidence>
<keyword evidence="4" id="KW-1185">Reference proteome</keyword>
<accession>A0AAF0CMX2</accession>
<dbReference type="Proteomes" id="UP001218638">
    <property type="component" value="Chromosome"/>
</dbReference>
<evidence type="ECO:0000259" key="2">
    <source>
        <dbReference type="Pfam" id="PF11127"/>
    </source>
</evidence>
<protein>
    <submittedName>
        <fullName evidence="3">DUF2892 domain-containing protein</fullName>
    </submittedName>
</protein>
<keyword evidence="1" id="KW-0472">Membrane</keyword>
<sequence length="72" mass="8232">MKTNIGSYDAGARFLLGLLILDLSLHGLGWWGLLGMIPIVSGIIGHSLLYDLLHIDTQRWEDNFENRHLRHH</sequence>
<keyword evidence="1" id="KW-1133">Transmembrane helix</keyword>
<proteinExistence type="predicted"/>
<evidence type="ECO:0000256" key="1">
    <source>
        <dbReference type="SAM" id="Phobius"/>
    </source>
</evidence>
<reference evidence="3" key="1">
    <citation type="submission" date="2023-03" db="EMBL/GenBank/DDBJ databases">
        <title>Lomoglobus Profundus gen. nov., sp. nov., a novel member of the phylum Verrucomicrobia, isolated from deep-marine sediment of South China Sea.</title>
        <authorList>
            <person name="Ahmad T."/>
            <person name="Ishaq S.E."/>
            <person name="Wang F."/>
        </authorList>
    </citation>
    <scope>NUCLEOTIDE SEQUENCE</scope>
    <source>
        <strain evidence="3">LMO-M01</strain>
    </source>
</reference>
<dbReference type="InterPro" id="IPR021309">
    <property type="entry name" value="YgaP-like_TM"/>
</dbReference>
<feature type="transmembrane region" description="Helical" evidence="1">
    <location>
        <begin position="28"/>
        <end position="50"/>
    </location>
</feature>
<dbReference type="KEGG" id="slom:PXH66_20560"/>